<dbReference type="Gene3D" id="3.40.50.720">
    <property type="entry name" value="NAD(P)-binding Rossmann-like Domain"/>
    <property type="match status" value="1"/>
</dbReference>
<organism evidence="1 2">
    <name type="scientific">Mycobacterium kansasii</name>
    <dbReference type="NCBI Taxonomy" id="1768"/>
    <lineage>
        <taxon>Bacteria</taxon>
        <taxon>Bacillati</taxon>
        <taxon>Actinomycetota</taxon>
        <taxon>Actinomycetes</taxon>
        <taxon>Mycobacteriales</taxon>
        <taxon>Mycobacteriaceae</taxon>
        <taxon>Mycobacterium</taxon>
    </lineage>
</organism>
<keyword evidence="2" id="KW-1185">Reference proteome</keyword>
<accession>A0A7G1ICS2</accession>
<dbReference type="InterPro" id="IPR036291">
    <property type="entry name" value="NAD(P)-bd_dom_sf"/>
</dbReference>
<reference evidence="1 2" key="1">
    <citation type="submission" date="2020-07" db="EMBL/GenBank/DDBJ databases">
        <title>Mycobacterium kansasii (former subtype) with zoonotic potential isolated from diseased indoor pet cat, Japan.</title>
        <authorList>
            <person name="Fukano H."/>
            <person name="Terazono T."/>
            <person name="Hoshino Y."/>
        </authorList>
    </citation>
    <scope>NUCLEOTIDE SEQUENCE [LARGE SCALE GENOMIC DNA]</scope>
    <source>
        <strain evidence="1 2">Kuro-I</strain>
    </source>
</reference>
<proteinExistence type="predicted"/>
<evidence type="ECO:0000313" key="1">
    <source>
        <dbReference type="EMBL" id="BCI88103.1"/>
    </source>
</evidence>
<gene>
    <name evidence="1" type="ORF">NIIDMKKI_33090</name>
</gene>
<dbReference type="Proteomes" id="UP000516380">
    <property type="component" value="Chromosome"/>
</dbReference>
<evidence type="ECO:0000313" key="2">
    <source>
        <dbReference type="Proteomes" id="UP000516380"/>
    </source>
</evidence>
<dbReference type="SUPFAM" id="SSF51735">
    <property type="entry name" value="NAD(P)-binding Rossmann-fold domains"/>
    <property type="match status" value="1"/>
</dbReference>
<dbReference type="AlphaFoldDB" id="A0A7G1ICS2"/>
<protein>
    <recommendedName>
        <fullName evidence="3">Short chain dehydrogenase family protein</fullName>
    </recommendedName>
</protein>
<sequence length="93" mass="9462">MCGNLPMPDTLERAPVGGHRMEGMANERVGLVRLARQAGADHRGSTGIGKKVALAYVQAGAQVAIVARHSDLLAMAAEELAAAGGTVLPSAAM</sequence>
<name>A0A7G1ICS2_MYCKA</name>
<dbReference type="EMBL" id="AP023343">
    <property type="protein sequence ID" value="BCI88103.1"/>
    <property type="molecule type" value="Genomic_DNA"/>
</dbReference>
<evidence type="ECO:0008006" key="3">
    <source>
        <dbReference type="Google" id="ProtNLM"/>
    </source>
</evidence>